<accession>A0AA40ZVR0</accession>
<proteinExistence type="predicted"/>
<reference evidence="2 4" key="1">
    <citation type="submission" date="2020-08" db="EMBL/GenBank/DDBJ databases">
        <title>Genomic Encyclopedia of Type Strains, Phase IV (KMG-IV): sequencing the most valuable type-strain genomes for metagenomic binning, comparative biology and taxonomic classification.</title>
        <authorList>
            <person name="Goeker M."/>
        </authorList>
    </citation>
    <scope>NUCLEOTIDE SEQUENCE [LARGE SCALE GENOMIC DNA]</scope>
    <source>
        <strain evidence="2 4">DSM 14562</strain>
    </source>
</reference>
<name>A0AA40ZVR0_9SPHN</name>
<dbReference type="Proteomes" id="UP000584663">
    <property type="component" value="Unassembled WGS sequence"/>
</dbReference>
<dbReference type="AlphaFoldDB" id="A0AA40ZVR0"/>
<feature type="domain" description="Tip attachment protein J" evidence="1">
    <location>
        <begin position="322"/>
        <end position="475"/>
    </location>
</feature>
<dbReference type="EMBL" id="JAFHKU010000088">
    <property type="protein sequence ID" value="MBN3556881.1"/>
    <property type="molecule type" value="Genomic_DNA"/>
</dbReference>
<dbReference type="Proteomes" id="UP000704529">
    <property type="component" value="Unassembled WGS sequence"/>
</dbReference>
<organism evidence="3 5">
    <name type="scientific">Sphingomonas yabuuchiae</name>
    <dbReference type="NCBI Taxonomy" id="172044"/>
    <lineage>
        <taxon>Bacteria</taxon>
        <taxon>Pseudomonadati</taxon>
        <taxon>Pseudomonadota</taxon>
        <taxon>Alphaproteobacteria</taxon>
        <taxon>Sphingomonadales</taxon>
        <taxon>Sphingomonadaceae</taxon>
        <taxon>Sphingomonas</taxon>
    </lineage>
</organism>
<dbReference type="InterPro" id="IPR032876">
    <property type="entry name" value="J_dom"/>
</dbReference>
<comment type="caution">
    <text evidence="3">The sequence shown here is derived from an EMBL/GenBank/DDBJ whole genome shotgun (WGS) entry which is preliminary data.</text>
</comment>
<dbReference type="RefSeq" id="WP_184106997.1">
    <property type="nucleotide sequence ID" value="NZ_JACHNX010000036.1"/>
</dbReference>
<keyword evidence="4" id="KW-1185">Reference proteome</keyword>
<sequence>MAKALKIAAIGLAVAGLAITGVGIGAGLSLATATTFGVAGISASALFVASGALSLAAGALQKTPSIPSSQEDRLTATINPRAPRATVYGQTAMATDVRYEEWSGADQDYCDWIIALASHRIDGVEEIWLNTELAWSASRGVTSKFAGYFSVPNIVLEGSPANAFTFASGKWNGRLTGCAYLRARFKVTGNGKKATSPFSSGVPTRITIIGRGMRLYDPRRDSTVPGGNGPMRADDQSTWRYTADDGAVIGENLALHALADTLGWRIRNPSTGEMKLAVGSGVPARRLNLASWIEAANLADEAVNRSAGGTEPRYHGAVVLSEAMAPKERLDTICAACNGRFRDTGGKLSFAISHNDLATAALDDGLLDDDVVGPFTWNPDAALDAVPNVVRGKYVDATTASLYQMLDYPDVRLPSLDGQDREFTLDLAAVESPSQAQRIAKQVLQRKQYQREFTAPFDIRAWKYGVGDIVPFTFAPLSFERKLFRVKEQEIGQGGVCNMTLTVESPDIYAWDRDDSAPVQPAEANAYDASKNPLILAIGEASTTANWSAVADDNGMRPDDNATVGGTIGVDIKNPAGEILAPVDVLNSALVLRADGTLVATIGNTTRPLGKLNLIDLGAASDQARRQLETDLASLSAAVAQLATGQTIVQNVFRDAGLYTDPASGIAKLFAIENRAEQISKLSVTLNAALASIDLKATVNYVDQAILQAKLDGSDVDLSSIFVRLTSAETSISGLQASIQLKADATVVTGLQGSVTSINQSLDALNALVSTKASQTVVDGMGARLTLAEQTLDAFDGASISSAVTASRRAPADNDVAGANSILAALTGWDTGNMALAAVAAAKTELTAKTDSNTSAIASLSLQLGVQIGAVSAQVSSEQSARINGDQAIASDLATYKVAVGNSLASVNNALVVQADKLTAMTGRLNNYDASLGTLSGRISDEHSAWVAGDQAGAQALSSYKAQTDNALAQANQRIGVVSDSLSTVSSSVTSLSTTVGGNTAALTAYGQSIDGLLLRYGVEFNSNGAVTGFALNSGAGRTDAVFVVDNFKIAKAGSSGATVVFSIADDGAVEMPNVRVKRIAAGVVDTDQIVGNAVSDTTAQDFTGASANGALGNFVNITTFDVKTTKPTDRVLLMVSSVLNANAEATSGTVTSTRLNLRLIRSDGTVIRNPYTALSESSSGAYGPVTLIDTDVPGGVGTYTYQLQGSVSKTGGSGTQGATISVIDGTFVATVLKR</sequence>
<evidence type="ECO:0000313" key="3">
    <source>
        <dbReference type="EMBL" id="MBN3556881.1"/>
    </source>
</evidence>
<evidence type="ECO:0000313" key="2">
    <source>
        <dbReference type="EMBL" id="MBB4611597.1"/>
    </source>
</evidence>
<protein>
    <recommendedName>
        <fullName evidence="1">Tip attachment protein J domain-containing protein</fullName>
    </recommendedName>
</protein>
<gene>
    <name evidence="2" type="ORF">GGQ89_003847</name>
    <name evidence="3" type="ORF">JYA60_01345</name>
</gene>
<reference evidence="3" key="2">
    <citation type="submission" date="2021-01" db="EMBL/GenBank/DDBJ databases">
        <title>Genome Sequencing of Type Strains.</title>
        <authorList>
            <person name="Lemaire J.F."/>
            <person name="Inderbitzin P."/>
            <person name="Collins S.B."/>
            <person name="Wespe N."/>
            <person name="Knight-Connoni V."/>
        </authorList>
    </citation>
    <scope>NUCLEOTIDE SEQUENCE</scope>
    <source>
        <strain evidence="3">DSM 14562</strain>
    </source>
</reference>
<evidence type="ECO:0000313" key="5">
    <source>
        <dbReference type="Proteomes" id="UP000704529"/>
    </source>
</evidence>
<dbReference type="Pfam" id="PF13550">
    <property type="entry name" value="Phage-tail_3"/>
    <property type="match status" value="1"/>
</dbReference>
<dbReference type="EMBL" id="JACHNX010000036">
    <property type="protein sequence ID" value="MBB4611597.1"/>
    <property type="molecule type" value="Genomic_DNA"/>
</dbReference>
<evidence type="ECO:0000259" key="1">
    <source>
        <dbReference type="Pfam" id="PF13550"/>
    </source>
</evidence>
<evidence type="ECO:0000313" key="4">
    <source>
        <dbReference type="Proteomes" id="UP000584663"/>
    </source>
</evidence>